<dbReference type="Proteomes" id="UP000434172">
    <property type="component" value="Unassembled WGS sequence"/>
</dbReference>
<accession>A0A8H3WAN1</accession>
<gene>
    <name evidence="1" type="ORF">GQ607_009891</name>
</gene>
<protein>
    <submittedName>
        <fullName evidence="1">Uncharacterized protein</fullName>
    </submittedName>
</protein>
<reference evidence="1 2" key="1">
    <citation type="submission" date="2019-12" db="EMBL/GenBank/DDBJ databases">
        <title>A genome sequence resource for the geographically widespread anthracnose pathogen Colletotrichum asianum.</title>
        <authorList>
            <person name="Meng Y."/>
        </authorList>
    </citation>
    <scope>NUCLEOTIDE SEQUENCE [LARGE SCALE GENOMIC DNA]</scope>
    <source>
        <strain evidence="1 2">ICMP 18580</strain>
    </source>
</reference>
<evidence type="ECO:0000313" key="1">
    <source>
        <dbReference type="EMBL" id="KAF0322890.1"/>
    </source>
</evidence>
<organism evidence="1 2">
    <name type="scientific">Colletotrichum asianum</name>
    <dbReference type="NCBI Taxonomy" id="702518"/>
    <lineage>
        <taxon>Eukaryota</taxon>
        <taxon>Fungi</taxon>
        <taxon>Dikarya</taxon>
        <taxon>Ascomycota</taxon>
        <taxon>Pezizomycotina</taxon>
        <taxon>Sordariomycetes</taxon>
        <taxon>Hypocreomycetidae</taxon>
        <taxon>Glomerellales</taxon>
        <taxon>Glomerellaceae</taxon>
        <taxon>Colletotrichum</taxon>
        <taxon>Colletotrichum gloeosporioides species complex</taxon>
    </lineage>
</organism>
<evidence type="ECO:0000313" key="2">
    <source>
        <dbReference type="Proteomes" id="UP000434172"/>
    </source>
</evidence>
<dbReference type="EMBL" id="WOWK01000057">
    <property type="protein sequence ID" value="KAF0322890.1"/>
    <property type="molecule type" value="Genomic_DNA"/>
</dbReference>
<keyword evidence="2" id="KW-1185">Reference proteome</keyword>
<proteinExistence type="predicted"/>
<sequence>MRNRAASRRRGFNEVSSYSRTLAIELTMQCSRFSRSRLTVAGCCRRGENARSWARSGGCSESRGTRVRAFQSLPQYRIVKESARNSGVEHRLTKILQYR</sequence>
<dbReference type="AlphaFoldDB" id="A0A8H3WAN1"/>
<comment type="caution">
    <text evidence="1">The sequence shown here is derived from an EMBL/GenBank/DDBJ whole genome shotgun (WGS) entry which is preliminary data.</text>
</comment>
<name>A0A8H3WAN1_9PEZI</name>